<sequence>MSVMRKFRAPNRLSMLVRANGGVTAKDALAAADAALEPLRAESLAVLDAALAEIDARFGRPAAATRAAGAFQDLYVLALRIIDVSGFLPGSCVDQAAVSFCALVDNCAEAGAWRWDAVDVHVNALRLLRTADLSPDQRRAVIDGLNKVSQRRIDEA</sequence>
<dbReference type="RefSeq" id="WP_310033967.1">
    <property type="nucleotide sequence ID" value="NZ_JAVDRL010000011.1"/>
</dbReference>
<reference evidence="1 2" key="1">
    <citation type="submission" date="2023-07" db="EMBL/GenBank/DDBJ databases">
        <title>Sorghum-associated microbial communities from plants grown in Nebraska, USA.</title>
        <authorList>
            <person name="Schachtman D."/>
        </authorList>
    </citation>
    <scope>NUCLEOTIDE SEQUENCE [LARGE SCALE GENOMIC DNA]</scope>
    <source>
        <strain evidence="1 2">DS2154</strain>
    </source>
</reference>
<dbReference type="Proteomes" id="UP001262754">
    <property type="component" value="Unassembled WGS sequence"/>
</dbReference>
<accession>A0ABU1N3Z9</accession>
<comment type="caution">
    <text evidence="1">The sequence shown here is derived from an EMBL/GenBank/DDBJ whole genome shotgun (WGS) entry which is preliminary data.</text>
</comment>
<evidence type="ECO:0000313" key="1">
    <source>
        <dbReference type="EMBL" id="MDR6533165.1"/>
    </source>
</evidence>
<evidence type="ECO:0008006" key="3">
    <source>
        <dbReference type="Google" id="ProtNLM"/>
    </source>
</evidence>
<proteinExistence type="predicted"/>
<gene>
    <name evidence="1" type="ORF">J2800_003926</name>
</gene>
<name>A0ABU1N3Z9_9CAUL</name>
<evidence type="ECO:0000313" key="2">
    <source>
        <dbReference type="Proteomes" id="UP001262754"/>
    </source>
</evidence>
<dbReference type="EMBL" id="JAVDRL010000011">
    <property type="protein sequence ID" value="MDR6533165.1"/>
    <property type="molecule type" value="Genomic_DNA"/>
</dbReference>
<protein>
    <recommendedName>
        <fullName evidence="3">Chemotaxis protein CheE</fullName>
    </recommendedName>
</protein>
<keyword evidence="2" id="KW-1185">Reference proteome</keyword>
<organism evidence="1 2">
    <name type="scientific">Caulobacter rhizosphaerae</name>
    <dbReference type="NCBI Taxonomy" id="2010972"/>
    <lineage>
        <taxon>Bacteria</taxon>
        <taxon>Pseudomonadati</taxon>
        <taxon>Pseudomonadota</taxon>
        <taxon>Alphaproteobacteria</taxon>
        <taxon>Caulobacterales</taxon>
        <taxon>Caulobacteraceae</taxon>
        <taxon>Caulobacter</taxon>
    </lineage>
</organism>